<reference evidence="2" key="1">
    <citation type="submission" date="2021-11" db="EMBL/GenBank/DDBJ databases">
        <authorList>
            <person name="Herlambang A."/>
            <person name="Guo Y."/>
            <person name="Takashima Y."/>
            <person name="Nishizawa T."/>
        </authorList>
    </citation>
    <scope>NUCLEOTIDE SEQUENCE</scope>
    <source>
        <strain evidence="2">E1425</strain>
    </source>
</reference>
<evidence type="ECO:0000313" key="2">
    <source>
        <dbReference type="EMBL" id="GJJ78812.1"/>
    </source>
</evidence>
<feature type="region of interest" description="Disordered" evidence="1">
    <location>
        <begin position="708"/>
        <end position="733"/>
    </location>
</feature>
<dbReference type="PANTHER" id="PTHR38926:SF72">
    <property type="entry name" value="IM:7136021-RELATED"/>
    <property type="match status" value="1"/>
</dbReference>
<protein>
    <recommendedName>
        <fullName evidence="4">F-box domain-containing protein</fullName>
    </recommendedName>
</protein>
<sequence>MLSSDIATTLQEDQSVTPPSALNPYSPSSETETSRSVAPSAPAPLTVEAQSTQPPQEVSSPTKPNSSDNAPKFRKRKRPRLDIMSRSFDILHLIFQKLKEGQEDEDDCCDMISSQNSLAHDCSGTRSMAKNPFESTTIHKGPHAAATCIAVSTMAKNRSHDHVQDAFSKICQVNRAFAKVGLPFLWESPRIRTSRQLDRFAYTLEQRGFKYYDYLHDIVIRQGSVPDANHESLWWGHARVRAILFKIATHCGDRLRFVDCNWAGSAFDHKLMKTLSESSTVFACLKYLRLEPLQMPSKERSLNEKDFNALMNCCPHLETLELEEGYEVSDRSMIHLLMVCEKLLHLTFPSCGLFGWVDAIEMGFGDSLRSLKIYDSTCESYLLSSSSSVSLYSSSSSSSSISIRTPTLPYEYPAMGCYSFRKASLPNLETLNLETTGPRFIRAILTKPRLPALRSLRIPHASNEIITILASGLASQLTFFETKLDETADAEAFQRFSNNMTMPTAAQTLDCSPGPVLGLIGRTITTLSANSSLRLLDTIAESCPNLEDLTLWGGSVSRNPPYPRGSARSADPQSGMIYLIEMCPIKRLRLVNAYLGLGPPFWQACGEFGKKIRVLDIELLDCKGMNAWGMFEGLSQCKNLRWLRLTELLGVQKEIMVAGLVCLKRLSALHLSIPDREVGRFSMTMEEIAEFLSHFSDLSEVDLIMPKPWPNSASTTPRTSMDLSERKKEQKQQQRYRQYGGLSFARAEPTMVFKDVFGQNIYGNVEWSAPMFSYY</sequence>
<accession>A0A9P3HMG0</accession>
<evidence type="ECO:0000313" key="3">
    <source>
        <dbReference type="Proteomes" id="UP000827284"/>
    </source>
</evidence>
<feature type="compositionally biased region" description="Polar residues" evidence="1">
    <location>
        <begin position="48"/>
        <end position="69"/>
    </location>
</feature>
<dbReference type="PANTHER" id="PTHR38926">
    <property type="entry name" value="F-BOX DOMAIN CONTAINING PROTEIN, EXPRESSED"/>
    <property type="match status" value="1"/>
</dbReference>
<dbReference type="AlphaFoldDB" id="A0A9P3HMG0"/>
<name>A0A9P3HMG0_9FUNG</name>
<feature type="compositionally biased region" description="Polar residues" evidence="1">
    <location>
        <begin position="711"/>
        <end position="722"/>
    </location>
</feature>
<dbReference type="Proteomes" id="UP000827284">
    <property type="component" value="Unassembled WGS sequence"/>
</dbReference>
<feature type="compositionally biased region" description="Polar residues" evidence="1">
    <location>
        <begin position="1"/>
        <end position="37"/>
    </location>
</feature>
<reference evidence="2" key="2">
    <citation type="journal article" date="2022" name="Microbiol. Resour. Announc.">
        <title>Whole-Genome Sequence of Entomortierella parvispora E1425, a Mucoromycotan Fungus Associated with Burkholderiaceae-Related Endosymbiotic Bacteria.</title>
        <authorList>
            <person name="Herlambang A."/>
            <person name="Guo Y."/>
            <person name="Takashima Y."/>
            <person name="Narisawa K."/>
            <person name="Ohta H."/>
            <person name="Nishizawa T."/>
        </authorList>
    </citation>
    <scope>NUCLEOTIDE SEQUENCE</scope>
    <source>
        <strain evidence="2">E1425</strain>
    </source>
</reference>
<evidence type="ECO:0000256" key="1">
    <source>
        <dbReference type="SAM" id="MobiDB-lite"/>
    </source>
</evidence>
<evidence type="ECO:0008006" key="4">
    <source>
        <dbReference type="Google" id="ProtNLM"/>
    </source>
</evidence>
<dbReference type="EMBL" id="BQFW01000015">
    <property type="protein sequence ID" value="GJJ78812.1"/>
    <property type="molecule type" value="Genomic_DNA"/>
</dbReference>
<keyword evidence="3" id="KW-1185">Reference proteome</keyword>
<comment type="caution">
    <text evidence="2">The sequence shown here is derived from an EMBL/GenBank/DDBJ whole genome shotgun (WGS) entry which is preliminary data.</text>
</comment>
<feature type="region of interest" description="Disordered" evidence="1">
    <location>
        <begin position="1"/>
        <end position="79"/>
    </location>
</feature>
<dbReference type="InterPro" id="IPR032675">
    <property type="entry name" value="LRR_dom_sf"/>
</dbReference>
<dbReference type="SUPFAM" id="SSF52047">
    <property type="entry name" value="RNI-like"/>
    <property type="match status" value="1"/>
</dbReference>
<organism evidence="2 3">
    <name type="scientific">Entomortierella parvispora</name>
    <dbReference type="NCBI Taxonomy" id="205924"/>
    <lineage>
        <taxon>Eukaryota</taxon>
        <taxon>Fungi</taxon>
        <taxon>Fungi incertae sedis</taxon>
        <taxon>Mucoromycota</taxon>
        <taxon>Mortierellomycotina</taxon>
        <taxon>Mortierellomycetes</taxon>
        <taxon>Mortierellales</taxon>
        <taxon>Mortierellaceae</taxon>
        <taxon>Entomortierella</taxon>
    </lineage>
</organism>
<gene>
    <name evidence="2" type="ORF">EMPS_11171</name>
</gene>
<proteinExistence type="predicted"/>
<dbReference type="Gene3D" id="3.80.10.10">
    <property type="entry name" value="Ribonuclease Inhibitor"/>
    <property type="match status" value="1"/>
</dbReference>
<dbReference type="OrthoDB" id="2348604at2759"/>
<feature type="compositionally biased region" description="Basic and acidic residues" evidence="1">
    <location>
        <begin position="723"/>
        <end position="732"/>
    </location>
</feature>